<sequence length="449" mass="50010">MPSPGYGLERMPPQTVELSMIVKNEARTLTRCLTSVRAAVDRIVIGDTGSTDETISIAQSYGAEIVPVLWTGDFAAARNTVLRHSRCDWIFVLDADEMLDAGGAEKLKHLIQQPGPAAYDIWRWNYVLETNSRSGEQGGLQNPQLLAESHMFPAYVKSLNTRLFRRNPEVYFERPVHETVVYRLQTLALPVATAPFVIHHLGQAEDNKVDRARKNELYHQIGLQHLQANPDDARTCFELGLGELEHFKRPEAALSLFVRALSINPRDCNALIFAGVCMVRMQRYTEALDLLSRARELNSGSIVLDEAMGDAYFHQQQHAQAFAAYESAMLKGSASALVLAKWGVCKLYLGQREPGLQDLRQALQREPGFPELLDLVAVGAALAQDNPFAAAIARKRLPMEGTSAFHYALACILLRLSGDWTVHQEVVHEGLTRFPHDPSLSAEHAMIHL</sequence>
<dbReference type="InterPro" id="IPR011990">
    <property type="entry name" value="TPR-like_helical_dom_sf"/>
</dbReference>
<dbReference type="Pfam" id="PF00535">
    <property type="entry name" value="Glycos_transf_2"/>
    <property type="match status" value="1"/>
</dbReference>
<organism evidence="3 4">
    <name type="scientific">Edaphobacter modestus</name>
    <dbReference type="NCBI Taxonomy" id="388466"/>
    <lineage>
        <taxon>Bacteria</taxon>
        <taxon>Pseudomonadati</taxon>
        <taxon>Acidobacteriota</taxon>
        <taxon>Terriglobia</taxon>
        <taxon>Terriglobales</taxon>
        <taxon>Acidobacteriaceae</taxon>
        <taxon>Edaphobacter</taxon>
    </lineage>
</organism>
<dbReference type="SUPFAM" id="SSF48452">
    <property type="entry name" value="TPR-like"/>
    <property type="match status" value="1"/>
</dbReference>
<dbReference type="Gene3D" id="1.25.40.10">
    <property type="entry name" value="Tetratricopeptide repeat domain"/>
    <property type="match status" value="1"/>
</dbReference>
<name>A0A4Q7YY14_9BACT</name>
<dbReference type="InterPro" id="IPR029044">
    <property type="entry name" value="Nucleotide-diphossugar_trans"/>
</dbReference>
<dbReference type="InterPro" id="IPR019734">
    <property type="entry name" value="TPR_rpt"/>
</dbReference>
<dbReference type="GO" id="GO:0016740">
    <property type="term" value="F:transferase activity"/>
    <property type="evidence" value="ECO:0007669"/>
    <property type="project" value="UniProtKB-KW"/>
</dbReference>
<comment type="caution">
    <text evidence="3">The sequence shown here is derived from an EMBL/GenBank/DDBJ whole genome shotgun (WGS) entry which is preliminary data.</text>
</comment>
<evidence type="ECO:0000313" key="4">
    <source>
        <dbReference type="Proteomes" id="UP000292958"/>
    </source>
</evidence>
<proteinExistence type="inferred from homology"/>
<dbReference type="SUPFAM" id="SSF53448">
    <property type="entry name" value="Nucleotide-diphospho-sugar transferases"/>
    <property type="match status" value="1"/>
</dbReference>
<protein>
    <submittedName>
        <fullName evidence="3">Glycosyl transferase family 2</fullName>
    </submittedName>
</protein>
<keyword evidence="4" id="KW-1185">Reference proteome</keyword>
<dbReference type="PANTHER" id="PTHR43630">
    <property type="entry name" value="POLY-BETA-1,6-N-ACETYL-D-GLUCOSAMINE SYNTHASE"/>
    <property type="match status" value="1"/>
</dbReference>
<dbReference type="PANTHER" id="PTHR43630:SF2">
    <property type="entry name" value="GLYCOSYLTRANSFERASE"/>
    <property type="match status" value="1"/>
</dbReference>
<dbReference type="SMART" id="SM00028">
    <property type="entry name" value="TPR"/>
    <property type="match status" value="3"/>
</dbReference>
<reference evidence="3 4" key="1">
    <citation type="submission" date="2019-02" db="EMBL/GenBank/DDBJ databases">
        <title>Genomic Encyclopedia of Archaeal and Bacterial Type Strains, Phase II (KMG-II): from individual species to whole genera.</title>
        <authorList>
            <person name="Goeker M."/>
        </authorList>
    </citation>
    <scope>NUCLEOTIDE SEQUENCE [LARGE SCALE GENOMIC DNA]</scope>
    <source>
        <strain evidence="3 4">DSM 18101</strain>
    </source>
</reference>
<dbReference type="Proteomes" id="UP000292958">
    <property type="component" value="Unassembled WGS sequence"/>
</dbReference>
<gene>
    <name evidence="3" type="ORF">BDD14_3678</name>
</gene>
<comment type="similarity">
    <text evidence="1">Belongs to the glycosyltransferase 2 family. WaaE/KdtX subfamily.</text>
</comment>
<dbReference type="InterPro" id="IPR001173">
    <property type="entry name" value="Glyco_trans_2-like"/>
</dbReference>
<evidence type="ECO:0000256" key="1">
    <source>
        <dbReference type="ARBA" id="ARBA00038494"/>
    </source>
</evidence>
<dbReference type="AlphaFoldDB" id="A0A4Q7YY14"/>
<accession>A0A4Q7YY14</accession>
<feature type="domain" description="Glycosyltransferase 2-like" evidence="2">
    <location>
        <begin position="20"/>
        <end position="134"/>
    </location>
</feature>
<dbReference type="CDD" id="cd02511">
    <property type="entry name" value="Beta4Glucosyltransferase"/>
    <property type="match status" value="1"/>
</dbReference>
<evidence type="ECO:0000259" key="2">
    <source>
        <dbReference type="Pfam" id="PF00535"/>
    </source>
</evidence>
<dbReference type="EMBL" id="SHKW01000001">
    <property type="protein sequence ID" value="RZU42131.1"/>
    <property type="molecule type" value="Genomic_DNA"/>
</dbReference>
<dbReference type="Gene3D" id="3.90.550.10">
    <property type="entry name" value="Spore Coat Polysaccharide Biosynthesis Protein SpsA, Chain A"/>
    <property type="match status" value="1"/>
</dbReference>
<keyword evidence="3" id="KW-0808">Transferase</keyword>
<evidence type="ECO:0000313" key="3">
    <source>
        <dbReference type="EMBL" id="RZU42131.1"/>
    </source>
</evidence>